<name>K6V0D0_PLACD</name>
<keyword evidence="1" id="KW-0472">Membrane</keyword>
<gene>
    <name evidence="2" type="ORF">PCYB_005080</name>
</gene>
<evidence type="ECO:0000313" key="2">
    <source>
        <dbReference type="EMBL" id="GAB69759.1"/>
    </source>
</evidence>
<sequence length="241" mass="27993">HVKDFFEYKTIINKVRENSQKGVEVSQCEGYIESNLNGYLDEEDGSFNKGCANALSHISDIRYGPKSNTLPGFCEYTNYWFYGKLKSTYKIKYYKILLDFFKGLGNFEDCIEYTESIDDPKYNYLNKLDELYDNFYNFEKQSSTEDQNRCVKGEICAQEYKKHGSTCKGNGNNRFCNELQNFRNLFNNHLKLIKKCDKIEDLPSFQGSPLAATISIPVSVMSVISFFSFITYKVGKFFVQK</sequence>
<keyword evidence="1" id="KW-1133">Transmembrane helix</keyword>
<proteinExistence type="predicted"/>
<dbReference type="OMA" id="TENAISC"/>
<organism evidence="2 3">
    <name type="scientific">Plasmodium cynomolgi (strain B)</name>
    <dbReference type="NCBI Taxonomy" id="1120755"/>
    <lineage>
        <taxon>Eukaryota</taxon>
        <taxon>Sar</taxon>
        <taxon>Alveolata</taxon>
        <taxon>Apicomplexa</taxon>
        <taxon>Aconoidasida</taxon>
        <taxon>Haemosporida</taxon>
        <taxon>Plasmodiidae</taxon>
        <taxon>Plasmodium</taxon>
        <taxon>Plasmodium (Plasmodium)</taxon>
    </lineage>
</organism>
<dbReference type="KEGG" id="pcy:PCYB_005080"/>
<dbReference type="Proteomes" id="UP000006319">
    <property type="component" value="Unassembled WGS sequence"/>
</dbReference>
<keyword evidence="3" id="KW-1185">Reference proteome</keyword>
<dbReference type="GeneID" id="14696301"/>
<protein>
    <recommendedName>
        <fullName evidence="4">CYIR protein</fullName>
    </recommendedName>
</protein>
<dbReference type="AlphaFoldDB" id="K6V0D0"/>
<reference evidence="2 3" key="1">
    <citation type="journal article" date="2012" name="Nat. Genet.">
        <title>Plasmodium cynomolgi genome sequences provide insight into Plasmodium vivax and the monkey malaria clade.</title>
        <authorList>
            <person name="Tachibana S."/>
            <person name="Sullivan S.A."/>
            <person name="Kawai S."/>
            <person name="Nakamura S."/>
            <person name="Kim H.R."/>
            <person name="Goto N."/>
            <person name="Arisue N."/>
            <person name="Palacpac N.M.Q."/>
            <person name="Honma H."/>
            <person name="Yagi M."/>
            <person name="Tougan T."/>
            <person name="Katakai Y."/>
            <person name="Kaneko O."/>
            <person name="Mita T."/>
            <person name="Kita K."/>
            <person name="Yasutomi Y."/>
            <person name="Sutton P.L."/>
            <person name="Shakhbatyan R."/>
            <person name="Horii T."/>
            <person name="Yasunaga T."/>
            <person name="Barnwell J.W."/>
            <person name="Escalante A.A."/>
            <person name="Carlton J.M."/>
            <person name="Tanabe K."/>
        </authorList>
    </citation>
    <scope>NUCLEOTIDE SEQUENCE [LARGE SCALE GENOMIC DNA]</scope>
    <source>
        <strain evidence="2 3">B</strain>
    </source>
</reference>
<accession>K6V0D0</accession>
<evidence type="ECO:0000313" key="3">
    <source>
        <dbReference type="Proteomes" id="UP000006319"/>
    </source>
</evidence>
<dbReference type="EMBL" id="DF157768">
    <property type="protein sequence ID" value="GAB69759.1"/>
    <property type="molecule type" value="Genomic_DNA"/>
</dbReference>
<evidence type="ECO:0000256" key="1">
    <source>
        <dbReference type="SAM" id="Phobius"/>
    </source>
</evidence>
<evidence type="ECO:0008006" key="4">
    <source>
        <dbReference type="Google" id="ProtNLM"/>
    </source>
</evidence>
<dbReference type="RefSeq" id="XP_004227977.1">
    <property type="nucleotide sequence ID" value="XM_004227929.1"/>
</dbReference>
<dbReference type="VEuPathDB" id="PlasmoDB:PCYB_005080"/>
<feature type="non-terminal residue" evidence="2">
    <location>
        <position position="1"/>
    </location>
</feature>
<keyword evidence="1" id="KW-0812">Transmembrane</keyword>
<feature type="transmembrane region" description="Helical" evidence="1">
    <location>
        <begin position="210"/>
        <end position="232"/>
    </location>
</feature>